<protein>
    <submittedName>
        <fullName evidence="1">Uncharacterized protein</fullName>
    </submittedName>
</protein>
<organism evidence="1 2">
    <name type="scientific">Caerostris extrusa</name>
    <name type="common">Bark spider</name>
    <name type="synonym">Caerostris bankana</name>
    <dbReference type="NCBI Taxonomy" id="172846"/>
    <lineage>
        <taxon>Eukaryota</taxon>
        <taxon>Metazoa</taxon>
        <taxon>Ecdysozoa</taxon>
        <taxon>Arthropoda</taxon>
        <taxon>Chelicerata</taxon>
        <taxon>Arachnida</taxon>
        <taxon>Araneae</taxon>
        <taxon>Araneomorphae</taxon>
        <taxon>Entelegynae</taxon>
        <taxon>Araneoidea</taxon>
        <taxon>Araneidae</taxon>
        <taxon>Caerostris</taxon>
    </lineage>
</organism>
<comment type="caution">
    <text evidence="1">The sequence shown here is derived from an EMBL/GenBank/DDBJ whole genome shotgun (WGS) entry which is preliminary data.</text>
</comment>
<evidence type="ECO:0000313" key="1">
    <source>
        <dbReference type="EMBL" id="GIX87552.1"/>
    </source>
</evidence>
<proteinExistence type="predicted"/>
<keyword evidence="2" id="KW-1185">Reference proteome</keyword>
<sequence>MILNTSKTEADGQLASPVAFGPPPQKALLGLVSSGLGGSVAFQLRSYFSVAETTKCISQVVPSVNTAYLERSLRCFKINKRYP</sequence>
<dbReference type="Proteomes" id="UP001054945">
    <property type="component" value="Unassembled WGS sequence"/>
</dbReference>
<gene>
    <name evidence="1" type="ORF">CEXT_291021</name>
</gene>
<accession>A0AAV4NWW4</accession>
<evidence type="ECO:0000313" key="2">
    <source>
        <dbReference type="Proteomes" id="UP001054945"/>
    </source>
</evidence>
<name>A0AAV4NWW4_CAEEX</name>
<dbReference type="EMBL" id="BPLR01021247">
    <property type="protein sequence ID" value="GIX87552.1"/>
    <property type="molecule type" value="Genomic_DNA"/>
</dbReference>
<dbReference type="AlphaFoldDB" id="A0AAV4NWW4"/>
<reference evidence="1 2" key="1">
    <citation type="submission" date="2021-06" db="EMBL/GenBank/DDBJ databases">
        <title>Caerostris extrusa draft genome.</title>
        <authorList>
            <person name="Kono N."/>
            <person name="Arakawa K."/>
        </authorList>
    </citation>
    <scope>NUCLEOTIDE SEQUENCE [LARGE SCALE GENOMIC DNA]</scope>
</reference>